<dbReference type="InterPro" id="IPR006501">
    <property type="entry name" value="Pectinesterase_inhib_dom"/>
</dbReference>
<dbReference type="InterPro" id="IPR051955">
    <property type="entry name" value="PME_Inhibitor"/>
</dbReference>
<dbReference type="Proteomes" id="UP000594263">
    <property type="component" value="Unplaced"/>
</dbReference>
<dbReference type="InterPro" id="IPR035513">
    <property type="entry name" value="Invertase/methylesterase_inhib"/>
</dbReference>
<feature type="signal peptide" evidence="2">
    <location>
        <begin position="1"/>
        <end position="23"/>
    </location>
</feature>
<evidence type="ECO:0000259" key="3">
    <source>
        <dbReference type="SMART" id="SM00856"/>
    </source>
</evidence>
<keyword evidence="5" id="KW-1185">Reference proteome</keyword>
<dbReference type="OMA" id="HIWALYI"/>
<dbReference type="Gene3D" id="1.20.140.40">
    <property type="entry name" value="Invertase/pectin methylesterase inhibitor family protein"/>
    <property type="match status" value="1"/>
</dbReference>
<feature type="chain" id="PRO_5029598218" description="Pectinesterase inhibitor domain-containing protein" evidence="2">
    <location>
        <begin position="24"/>
        <end position="201"/>
    </location>
</feature>
<sequence>MVKLQRVAIICGAFIFLVAMAVAVDAAGSGAPTATAKAVQTICQPTDYKEACQRSLASAKTSDRKELMKLAFKAATDGFALALKTCTELEKVNKDSKTGQSLSVCNDELSSAVEKIQQSSDRIGAVVLIKVDDVIIGDVQTWLGMASSAGTMCLDSFEWNTPQSDAAKAHMEKALKPAKELISNALVMVNQLDKRPSIPGM</sequence>
<keyword evidence="1 2" id="KW-0732">Signal</keyword>
<proteinExistence type="predicted"/>
<dbReference type="Pfam" id="PF04043">
    <property type="entry name" value="PMEI"/>
    <property type="match status" value="1"/>
</dbReference>
<evidence type="ECO:0000313" key="5">
    <source>
        <dbReference type="Proteomes" id="UP000594263"/>
    </source>
</evidence>
<evidence type="ECO:0000313" key="4">
    <source>
        <dbReference type="EnsemblPlants" id="Kaladp0095s0348.1.v1.1.CDS.1"/>
    </source>
</evidence>
<dbReference type="NCBIfam" id="TIGR01614">
    <property type="entry name" value="PME_inhib"/>
    <property type="match status" value="1"/>
</dbReference>
<evidence type="ECO:0000256" key="1">
    <source>
        <dbReference type="ARBA" id="ARBA00022729"/>
    </source>
</evidence>
<protein>
    <recommendedName>
        <fullName evidence="3">Pectinesterase inhibitor domain-containing protein</fullName>
    </recommendedName>
</protein>
<dbReference type="GO" id="GO:0004857">
    <property type="term" value="F:enzyme inhibitor activity"/>
    <property type="evidence" value="ECO:0007669"/>
    <property type="project" value="InterPro"/>
</dbReference>
<organism evidence="4 5">
    <name type="scientific">Kalanchoe fedtschenkoi</name>
    <name type="common">Lavender scallops</name>
    <name type="synonym">South American air plant</name>
    <dbReference type="NCBI Taxonomy" id="63787"/>
    <lineage>
        <taxon>Eukaryota</taxon>
        <taxon>Viridiplantae</taxon>
        <taxon>Streptophyta</taxon>
        <taxon>Embryophyta</taxon>
        <taxon>Tracheophyta</taxon>
        <taxon>Spermatophyta</taxon>
        <taxon>Magnoliopsida</taxon>
        <taxon>eudicotyledons</taxon>
        <taxon>Gunneridae</taxon>
        <taxon>Pentapetalae</taxon>
        <taxon>Saxifragales</taxon>
        <taxon>Crassulaceae</taxon>
        <taxon>Kalanchoe</taxon>
    </lineage>
</organism>
<accession>A0A7N0V2V0</accession>
<dbReference type="CDD" id="cd15798">
    <property type="entry name" value="PMEI-like_3"/>
    <property type="match status" value="1"/>
</dbReference>
<dbReference type="EnsemblPlants" id="Kaladp0095s0348.1.v1.1">
    <property type="protein sequence ID" value="Kaladp0095s0348.1.v1.1.CDS.1"/>
    <property type="gene ID" value="Kaladp0095s0348.v1.1"/>
</dbReference>
<dbReference type="SUPFAM" id="SSF101148">
    <property type="entry name" value="Plant invertase/pectin methylesterase inhibitor"/>
    <property type="match status" value="1"/>
</dbReference>
<dbReference type="Gramene" id="Kaladp0095s0348.1.v1.1">
    <property type="protein sequence ID" value="Kaladp0095s0348.1.v1.1.CDS.1"/>
    <property type="gene ID" value="Kaladp0095s0348.v1.1"/>
</dbReference>
<evidence type="ECO:0000256" key="2">
    <source>
        <dbReference type="SAM" id="SignalP"/>
    </source>
</evidence>
<reference evidence="4" key="1">
    <citation type="submission" date="2021-01" db="UniProtKB">
        <authorList>
            <consortium name="EnsemblPlants"/>
        </authorList>
    </citation>
    <scope>IDENTIFICATION</scope>
</reference>
<dbReference type="SMART" id="SM00856">
    <property type="entry name" value="PMEI"/>
    <property type="match status" value="1"/>
</dbReference>
<dbReference type="PANTHER" id="PTHR31080:SF296">
    <property type="entry name" value="OS05G0360900 PROTEIN"/>
    <property type="match status" value="1"/>
</dbReference>
<feature type="domain" description="Pectinesterase inhibitor" evidence="3">
    <location>
        <begin position="34"/>
        <end position="188"/>
    </location>
</feature>
<name>A0A7N0V2V0_KALFE</name>
<dbReference type="AlphaFoldDB" id="A0A7N0V2V0"/>
<dbReference type="PANTHER" id="PTHR31080">
    <property type="entry name" value="PECTINESTERASE INHIBITOR-LIKE"/>
    <property type="match status" value="1"/>
</dbReference>